<evidence type="ECO:0000313" key="2">
    <source>
        <dbReference type="EMBL" id="GAA0161646.1"/>
    </source>
</evidence>
<dbReference type="EMBL" id="BAABME010020856">
    <property type="protein sequence ID" value="GAA0161646.1"/>
    <property type="molecule type" value="Genomic_DNA"/>
</dbReference>
<gene>
    <name evidence="2" type="ORF">LIER_39268</name>
</gene>
<dbReference type="AlphaFoldDB" id="A0AAV3QFC0"/>
<comment type="caution">
    <text evidence="2">The sequence shown here is derived from an EMBL/GenBank/DDBJ whole genome shotgun (WGS) entry which is preliminary data.</text>
</comment>
<proteinExistence type="predicted"/>
<feature type="region of interest" description="Disordered" evidence="1">
    <location>
        <begin position="99"/>
        <end position="178"/>
    </location>
</feature>
<accession>A0AAV3QFC0</accession>
<feature type="compositionally biased region" description="Basic and acidic residues" evidence="1">
    <location>
        <begin position="99"/>
        <end position="143"/>
    </location>
</feature>
<evidence type="ECO:0000313" key="3">
    <source>
        <dbReference type="Proteomes" id="UP001454036"/>
    </source>
</evidence>
<organism evidence="2 3">
    <name type="scientific">Lithospermum erythrorhizon</name>
    <name type="common">Purple gromwell</name>
    <name type="synonym">Lithospermum officinale var. erythrorhizon</name>
    <dbReference type="NCBI Taxonomy" id="34254"/>
    <lineage>
        <taxon>Eukaryota</taxon>
        <taxon>Viridiplantae</taxon>
        <taxon>Streptophyta</taxon>
        <taxon>Embryophyta</taxon>
        <taxon>Tracheophyta</taxon>
        <taxon>Spermatophyta</taxon>
        <taxon>Magnoliopsida</taxon>
        <taxon>eudicotyledons</taxon>
        <taxon>Gunneridae</taxon>
        <taxon>Pentapetalae</taxon>
        <taxon>asterids</taxon>
        <taxon>lamiids</taxon>
        <taxon>Boraginales</taxon>
        <taxon>Boraginaceae</taxon>
        <taxon>Boraginoideae</taxon>
        <taxon>Lithospermeae</taxon>
        <taxon>Lithospermum</taxon>
    </lineage>
</organism>
<name>A0AAV3QFC0_LITER</name>
<reference evidence="2 3" key="1">
    <citation type="submission" date="2024-01" db="EMBL/GenBank/DDBJ databases">
        <title>The complete chloroplast genome sequence of Lithospermum erythrorhizon: insights into the phylogenetic relationship among Boraginaceae species and the maternal lineages of purple gromwells.</title>
        <authorList>
            <person name="Okada T."/>
            <person name="Watanabe K."/>
        </authorList>
    </citation>
    <scope>NUCLEOTIDE SEQUENCE [LARGE SCALE GENOMIC DNA]</scope>
</reference>
<keyword evidence="3" id="KW-1185">Reference proteome</keyword>
<evidence type="ECO:0000256" key="1">
    <source>
        <dbReference type="SAM" id="MobiDB-lite"/>
    </source>
</evidence>
<sequence length="178" mass="20076">MLVDTGHSINAMGVVTVDFTVGADSKVTTIRAQFTVVDIEDHSYNGLIGCPILTTLREIVSPVHLKMKFPTPGAIGEICGDQKKAKRCYQTLVPPLNRRSIEQERKQSRERHMEINTVKSERDEDNSPKERESEKRAMSHEEVIIVPFTQGNKERTFRIGSKLGRRPSTTVDSVDKRV</sequence>
<protein>
    <submittedName>
        <fullName evidence="2">Uncharacterized protein</fullName>
    </submittedName>
</protein>
<dbReference type="Proteomes" id="UP001454036">
    <property type="component" value="Unassembled WGS sequence"/>
</dbReference>